<dbReference type="InterPro" id="IPR038097">
    <property type="entry name" value="Ribosomal_eL36_sf"/>
</dbReference>
<protein>
    <recommendedName>
        <fullName evidence="6">Large ribosomal subunit protein eL36</fullName>
    </recommendedName>
    <alternativeName>
        <fullName evidence="7">60S ribosomal protein L36</fullName>
    </alternativeName>
</protein>
<reference evidence="9" key="1">
    <citation type="submission" date="2020-12" db="EMBL/GenBank/DDBJ databases">
        <authorList>
            <consortium name="Molecular Ecology Group"/>
        </authorList>
    </citation>
    <scope>NUCLEOTIDE SEQUENCE</scope>
    <source>
        <strain evidence="9">TBG_1078</strain>
    </source>
</reference>
<evidence type="ECO:0000313" key="9">
    <source>
        <dbReference type="EMBL" id="CAD7688523.1"/>
    </source>
</evidence>
<gene>
    <name evidence="9" type="ORF">NYPRO_LOCUS21316</name>
</gene>
<feature type="region of interest" description="Disordered" evidence="8">
    <location>
        <begin position="1"/>
        <end position="30"/>
    </location>
</feature>
<keyword evidence="10" id="KW-1185">Reference proteome</keyword>
<evidence type="ECO:0000313" key="10">
    <source>
        <dbReference type="Proteomes" id="UP000645828"/>
    </source>
</evidence>
<feature type="compositionally biased region" description="Basic residues" evidence="8">
    <location>
        <begin position="7"/>
        <end position="30"/>
    </location>
</feature>
<dbReference type="InterPro" id="IPR000509">
    <property type="entry name" value="Ribosomal_eL36"/>
</dbReference>
<dbReference type="GO" id="GO:0006412">
    <property type="term" value="P:translation"/>
    <property type="evidence" value="ECO:0007669"/>
    <property type="project" value="InterPro"/>
</dbReference>
<organism evidence="9 10">
    <name type="scientific">Nyctereutes procyonoides</name>
    <name type="common">Raccoon dog</name>
    <name type="synonym">Canis procyonoides</name>
    <dbReference type="NCBI Taxonomy" id="34880"/>
    <lineage>
        <taxon>Eukaryota</taxon>
        <taxon>Metazoa</taxon>
        <taxon>Chordata</taxon>
        <taxon>Craniata</taxon>
        <taxon>Vertebrata</taxon>
        <taxon>Euteleostomi</taxon>
        <taxon>Mammalia</taxon>
        <taxon>Eutheria</taxon>
        <taxon>Laurasiatheria</taxon>
        <taxon>Carnivora</taxon>
        <taxon>Caniformia</taxon>
        <taxon>Canidae</taxon>
        <taxon>Nyctereutes</taxon>
    </lineage>
</organism>
<dbReference type="EMBL" id="CAJHUB010000768">
    <property type="protein sequence ID" value="CAD7688523.1"/>
    <property type="molecule type" value="Genomic_DNA"/>
</dbReference>
<dbReference type="Pfam" id="PF01158">
    <property type="entry name" value="Ribosomal_L36e"/>
    <property type="match status" value="1"/>
</dbReference>
<dbReference type="Proteomes" id="UP000645828">
    <property type="component" value="Unassembled WGS sequence"/>
</dbReference>
<comment type="similarity">
    <text evidence="1">Belongs to the eukaryotic ribosomal protein eL36 family.</text>
</comment>
<evidence type="ECO:0000256" key="6">
    <source>
        <dbReference type="ARBA" id="ARBA00035226"/>
    </source>
</evidence>
<evidence type="ECO:0000256" key="2">
    <source>
        <dbReference type="ARBA" id="ARBA00011133"/>
    </source>
</evidence>
<comment type="caution">
    <text evidence="9">The sequence shown here is derived from an EMBL/GenBank/DDBJ whole genome shotgun (WGS) entry which is preliminary data.</text>
</comment>
<keyword evidence="4" id="KW-0687">Ribonucleoprotein</keyword>
<evidence type="ECO:0000256" key="8">
    <source>
        <dbReference type="SAM" id="MobiDB-lite"/>
    </source>
</evidence>
<sequence length="76" mass="8379">MAMGPSKGHKATKNTSKQTRRGHNGRLTKRTKTVQDMIQEMCGFALCEQCAMTLLKAKDELSNILAATRKAAAKRD</sequence>
<comment type="function">
    <text evidence="5">Component of the large ribosomal subunit. The ribosome is a large ribonucleoprotein complex responsible for the synthesis of proteins in the cell.</text>
</comment>
<evidence type="ECO:0000256" key="4">
    <source>
        <dbReference type="ARBA" id="ARBA00023274"/>
    </source>
</evidence>
<dbReference type="AlphaFoldDB" id="A0A811ZIM1"/>
<evidence type="ECO:0000256" key="5">
    <source>
        <dbReference type="ARBA" id="ARBA00034092"/>
    </source>
</evidence>
<evidence type="ECO:0000256" key="1">
    <source>
        <dbReference type="ARBA" id="ARBA00006509"/>
    </source>
</evidence>
<evidence type="ECO:0000256" key="3">
    <source>
        <dbReference type="ARBA" id="ARBA00022980"/>
    </source>
</evidence>
<accession>A0A811ZIM1</accession>
<dbReference type="GO" id="GO:1990904">
    <property type="term" value="C:ribonucleoprotein complex"/>
    <property type="evidence" value="ECO:0007669"/>
    <property type="project" value="UniProtKB-KW"/>
</dbReference>
<keyword evidence="3" id="KW-0689">Ribosomal protein</keyword>
<name>A0A811ZIM1_NYCPR</name>
<dbReference type="PANTHER" id="PTHR10114">
    <property type="entry name" value="60S RIBOSOMAL PROTEIN L36"/>
    <property type="match status" value="1"/>
</dbReference>
<dbReference type="GO" id="GO:0003735">
    <property type="term" value="F:structural constituent of ribosome"/>
    <property type="evidence" value="ECO:0007669"/>
    <property type="project" value="InterPro"/>
</dbReference>
<evidence type="ECO:0000256" key="7">
    <source>
        <dbReference type="ARBA" id="ARBA00035331"/>
    </source>
</evidence>
<comment type="subunit">
    <text evidence="2">Component of the large ribosomal subunit.</text>
</comment>
<proteinExistence type="inferred from homology"/>
<dbReference type="GO" id="GO:0005840">
    <property type="term" value="C:ribosome"/>
    <property type="evidence" value="ECO:0007669"/>
    <property type="project" value="UniProtKB-KW"/>
</dbReference>
<dbReference type="Gene3D" id="1.10.10.1760">
    <property type="entry name" value="60S ribosomal protein L36"/>
    <property type="match status" value="1"/>
</dbReference>